<feature type="signal peptide" evidence="2">
    <location>
        <begin position="1"/>
        <end position="23"/>
    </location>
</feature>
<dbReference type="InterPro" id="IPR025623">
    <property type="entry name" value="YusW"/>
</dbReference>
<keyword evidence="4" id="KW-1185">Reference proteome</keyword>
<accession>A0A1V4DFF9</accession>
<dbReference type="Pfam" id="PF14039">
    <property type="entry name" value="YusW"/>
    <property type="match status" value="1"/>
</dbReference>
<sequence>MFKKKFTKVATLSLLTLSLGGSALVVNTQSVDAKTVVSQTAKKSVITFTKADLESATNVNLSLFNVQKIYNSLSKADAWKSLGYNDSQAAKIAQRVSLSSRQAQGILKDMVNNTNVEFKVVYMNTGWFERVNIGSEVVTVDVPETEKPETEKPETEKPETEKPETEKPETEKPEVDLPATGTLDKNIKEIEIEIDYRAKNKDIDLDVDVKKDGRVKAEFENEATKTKVKGDQAEAIAIDIFDGVDVRTMSKNDIKNHVLNKLNADKNFKKFDFKVKYFDGSKVDFKIK</sequence>
<reference evidence="3 4" key="1">
    <citation type="submission" date="2017-02" db="EMBL/GenBank/DDBJ databases">
        <title>Vagococcus cremeus sp. nov., isolated from the small intestine of a marten, Martes flavigula.</title>
        <authorList>
            <person name="Tak E.J."/>
            <person name="Bae J.-W."/>
        </authorList>
    </citation>
    <scope>NUCLEOTIDE SEQUENCE [LARGE SCALE GENOMIC DNA]</scope>
    <source>
        <strain evidence="3 4">D7T301</strain>
    </source>
</reference>
<evidence type="ECO:0000256" key="1">
    <source>
        <dbReference type="SAM" id="MobiDB-lite"/>
    </source>
</evidence>
<dbReference type="AlphaFoldDB" id="A0A1V4DFF9"/>
<evidence type="ECO:0000313" key="3">
    <source>
        <dbReference type="EMBL" id="OPF87205.1"/>
    </source>
</evidence>
<feature type="compositionally biased region" description="Basic and acidic residues" evidence="1">
    <location>
        <begin position="144"/>
        <end position="175"/>
    </location>
</feature>
<feature type="region of interest" description="Disordered" evidence="1">
    <location>
        <begin position="141"/>
        <end position="179"/>
    </location>
</feature>
<name>A0A1V4DFF9_9ENTE</name>
<feature type="chain" id="PRO_5038360312" evidence="2">
    <location>
        <begin position="24"/>
        <end position="288"/>
    </location>
</feature>
<organism evidence="3 4">
    <name type="scientific">Vagococcus martis</name>
    <dbReference type="NCBI Taxonomy" id="1768210"/>
    <lineage>
        <taxon>Bacteria</taxon>
        <taxon>Bacillati</taxon>
        <taxon>Bacillota</taxon>
        <taxon>Bacilli</taxon>
        <taxon>Lactobacillales</taxon>
        <taxon>Enterococcaceae</taxon>
        <taxon>Vagococcus</taxon>
    </lineage>
</organism>
<proteinExistence type="predicted"/>
<evidence type="ECO:0000256" key="2">
    <source>
        <dbReference type="SAM" id="SignalP"/>
    </source>
</evidence>
<evidence type="ECO:0000313" key="4">
    <source>
        <dbReference type="Proteomes" id="UP000189970"/>
    </source>
</evidence>
<comment type="caution">
    <text evidence="3">The sequence shown here is derived from an EMBL/GenBank/DDBJ whole genome shotgun (WGS) entry which is preliminary data.</text>
</comment>
<dbReference type="Proteomes" id="UP000189970">
    <property type="component" value="Unassembled WGS sequence"/>
</dbReference>
<dbReference type="EMBL" id="MVAB01000001">
    <property type="protein sequence ID" value="OPF87205.1"/>
    <property type="molecule type" value="Genomic_DNA"/>
</dbReference>
<keyword evidence="2" id="KW-0732">Signal</keyword>
<protein>
    <submittedName>
        <fullName evidence="3">Uncharacterized protein</fullName>
    </submittedName>
</protein>
<dbReference type="RefSeq" id="WP_079345513.1">
    <property type="nucleotide sequence ID" value="NZ_MVAB01000001.1"/>
</dbReference>
<gene>
    <name evidence="3" type="ORF">BW731_02740</name>
</gene>